<evidence type="ECO:0000313" key="1">
    <source>
        <dbReference type="EMBL" id="KMQ82430.1"/>
    </source>
</evidence>
<dbReference type="InterPro" id="IPR043128">
    <property type="entry name" value="Rev_trsase/Diguanyl_cyclase"/>
</dbReference>
<dbReference type="GO" id="GO:0071897">
    <property type="term" value="P:DNA biosynthetic process"/>
    <property type="evidence" value="ECO:0007669"/>
    <property type="project" value="UniProtKB-ARBA"/>
</dbReference>
<accession>A0A0J7MPA0</accession>
<dbReference type="Gene3D" id="3.10.10.10">
    <property type="entry name" value="HIV Type 1 Reverse Transcriptase, subunit A, domain 1"/>
    <property type="match status" value="1"/>
</dbReference>
<dbReference type="OrthoDB" id="5920040at2759"/>
<protein>
    <recommendedName>
        <fullName evidence="3">Peptidase aspartic putative domain-containing protein</fullName>
    </recommendedName>
</protein>
<dbReference type="PANTHER" id="PTHR47331">
    <property type="entry name" value="PHD-TYPE DOMAIN-CONTAINING PROTEIN"/>
    <property type="match status" value="1"/>
</dbReference>
<evidence type="ECO:0000313" key="2">
    <source>
        <dbReference type="Proteomes" id="UP000036403"/>
    </source>
</evidence>
<dbReference type="EMBL" id="LBMM01025520">
    <property type="protein sequence ID" value="KMQ82430.1"/>
    <property type="molecule type" value="Genomic_DNA"/>
</dbReference>
<dbReference type="PANTHER" id="PTHR47331:SF1">
    <property type="entry name" value="GAG-LIKE PROTEIN"/>
    <property type="match status" value="1"/>
</dbReference>
<reference evidence="1 2" key="1">
    <citation type="submission" date="2015-04" db="EMBL/GenBank/DDBJ databases">
        <title>Lasius niger genome sequencing.</title>
        <authorList>
            <person name="Konorov E.A."/>
            <person name="Nikitin M.A."/>
            <person name="Kirill M.V."/>
            <person name="Chang P."/>
        </authorList>
    </citation>
    <scope>NUCLEOTIDE SEQUENCE [LARGE SCALE GENOMIC DNA]</scope>
    <source>
        <tissue evidence="1">Whole</tissue>
    </source>
</reference>
<dbReference type="Proteomes" id="UP000036403">
    <property type="component" value="Unassembled WGS sequence"/>
</dbReference>
<gene>
    <name evidence="1" type="ORF">RF55_23021</name>
</gene>
<dbReference type="Gene3D" id="3.30.70.270">
    <property type="match status" value="1"/>
</dbReference>
<proteinExistence type="predicted"/>
<dbReference type="PaxDb" id="67767-A0A0J7MPA0"/>
<dbReference type="InterPro" id="IPR043502">
    <property type="entry name" value="DNA/RNA_pol_sf"/>
</dbReference>
<feature type="non-terminal residue" evidence="1">
    <location>
        <position position="374"/>
    </location>
</feature>
<organism evidence="1 2">
    <name type="scientific">Lasius niger</name>
    <name type="common">Black garden ant</name>
    <dbReference type="NCBI Taxonomy" id="67767"/>
    <lineage>
        <taxon>Eukaryota</taxon>
        <taxon>Metazoa</taxon>
        <taxon>Ecdysozoa</taxon>
        <taxon>Arthropoda</taxon>
        <taxon>Hexapoda</taxon>
        <taxon>Insecta</taxon>
        <taxon>Pterygota</taxon>
        <taxon>Neoptera</taxon>
        <taxon>Endopterygota</taxon>
        <taxon>Hymenoptera</taxon>
        <taxon>Apocrita</taxon>
        <taxon>Aculeata</taxon>
        <taxon>Formicoidea</taxon>
        <taxon>Formicidae</taxon>
        <taxon>Formicinae</taxon>
        <taxon>Lasius</taxon>
        <taxon>Lasius</taxon>
    </lineage>
</organism>
<sequence length="374" mass="42053">MRITAHVLPRVTLYTGKLTNSHMSWPHLEGIELADPDCHSDDPVELLLGADTYAAILRPGLRNGGPLAPLAQQTTLGWILSGIAGSRTSQGTISSNQCAVDEQLTSLVRQFWEQEEWPKPAEMALTAEDQKCEDFFATTHSRTPEGRYVVRLPLKSAPTDLSDTRVAAVRLLQTMERRFRQHPTFQQSYQDFMLEYERLGHMTKAAATSRSQEKRTCFLPHHGVIKESSTTTKLRVVFNGSQRGTRGVSLNDHLLTGPNLLPALADVLLRWRTHRYAVVADIEKMYRQVLVHPDDRDLQRIIWRDNVDQNMQEFKLNTVTYGLACAPYLAIRTLRQLATDEGKAHPLAASALMHDIYVDDILTGASTLSKTKEA</sequence>
<dbReference type="STRING" id="67767.A0A0J7MPA0"/>
<keyword evidence="2" id="KW-1185">Reference proteome</keyword>
<dbReference type="AlphaFoldDB" id="A0A0J7MPA0"/>
<dbReference type="SUPFAM" id="SSF56672">
    <property type="entry name" value="DNA/RNA polymerases"/>
    <property type="match status" value="1"/>
</dbReference>
<comment type="caution">
    <text evidence="1">The sequence shown here is derived from an EMBL/GenBank/DDBJ whole genome shotgun (WGS) entry which is preliminary data.</text>
</comment>
<dbReference type="CDD" id="cd01644">
    <property type="entry name" value="RT_pepA17"/>
    <property type="match status" value="1"/>
</dbReference>
<name>A0A0J7MPA0_LASNI</name>
<evidence type="ECO:0008006" key="3">
    <source>
        <dbReference type="Google" id="ProtNLM"/>
    </source>
</evidence>